<evidence type="ECO:0000256" key="5">
    <source>
        <dbReference type="ARBA" id="ARBA00023110"/>
    </source>
</evidence>
<keyword evidence="13" id="KW-1185">Reference proteome</keyword>
<dbReference type="Gene3D" id="3.10.50.40">
    <property type="match status" value="1"/>
</dbReference>
<dbReference type="OrthoDB" id="9808891at2"/>
<dbReference type="SUPFAM" id="SSF54534">
    <property type="entry name" value="FKBP-like"/>
    <property type="match status" value="1"/>
</dbReference>
<organism evidence="12 13">
    <name type="scientific">Helicobacter didelphidarum</name>
    <dbReference type="NCBI Taxonomy" id="2040648"/>
    <lineage>
        <taxon>Bacteria</taxon>
        <taxon>Pseudomonadati</taxon>
        <taxon>Campylobacterota</taxon>
        <taxon>Epsilonproteobacteria</taxon>
        <taxon>Campylobacterales</taxon>
        <taxon>Helicobacteraceae</taxon>
        <taxon>Helicobacter</taxon>
    </lineage>
</organism>
<evidence type="ECO:0000256" key="9">
    <source>
        <dbReference type="PROSITE-ProRule" id="PRU00277"/>
    </source>
</evidence>
<keyword evidence="7 9" id="KW-0413">Isomerase</keyword>
<dbReference type="GO" id="GO:0042026">
    <property type="term" value="P:protein refolding"/>
    <property type="evidence" value="ECO:0007669"/>
    <property type="project" value="UniProtKB-ARBA"/>
</dbReference>
<comment type="catalytic activity">
    <reaction evidence="1 9 10">
        <text>[protein]-peptidylproline (omega=180) = [protein]-peptidylproline (omega=0)</text>
        <dbReference type="Rhea" id="RHEA:16237"/>
        <dbReference type="Rhea" id="RHEA-COMP:10747"/>
        <dbReference type="Rhea" id="RHEA-COMP:10748"/>
        <dbReference type="ChEBI" id="CHEBI:83833"/>
        <dbReference type="ChEBI" id="CHEBI:83834"/>
        <dbReference type="EC" id="5.2.1.8"/>
    </reaction>
</comment>
<dbReference type="InterPro" id="IPR048261">
    <property type="entry name" value="SlpA/SlyD-like_ins_sf"/>
</dbReference>
<evidence type="ECO:0000256" key="2">
    <source>
        <dbReference type="ARBA" id="ARBA00004496"/>
    </source>
</evidence>
<comment type="function">
    <text evidence="8">Also involved in hydrogenase metallocenter assembly, probably by participating in the nickel insertion step. This function in hydrogenase biosynthesis requires chaperone activity and the presence of the metal-binding domain, but not PPIase activity.</text>
</comment>
<evidence type="ECO:0000313" key="13">
    <source>
        <dbReference type="Proteomes" id="UP000256379"/>
    </source>
</evidence>
<dbReference type="AlphaFoldDB" id="A0A3D8INX8"/>
<evidence type="ECO:0000256" key="4">
    <source>
        <dbReference type="ARBA" id="ARBA00022490"/>
    </source>
</evidence>
<name>A0A3D8INX8_9HELI</name>
<evidence type="ECO:0000256" key="6">
    <source>
        <dbReference type="ARBA" id="ARBA00023186"/>
    </source>
</evidence>
<dbReference type="Pfam" id="PF00254">
    <property type="entry name" value="FKBP_C"/>
    <property type="match status" value="1"/>
</dbReference>
<dbReference type="InterPro" id="IPR046357">
    <property type="entry name" value="PPIase_dom_sf"/>
</dbReference>
<dbReference type="Gene3D" id="2.40.10.330">
    <property type="match status" value="1"/>
</dbReference>
<comment type="caution">
    <text evidence="12">The sequence shown here is derived from an EMBL/GenBank/DDBJ whole genome shotgun (WGS) entry which is preliminary data.</text>
</comment>
<evidence type="ECO:0000259" key="11">
    <source>
        <dbReference type="PROSITE" id="PS50059"/>
    </source>
</evidence>
<keyword evidence="6" id="KW-0143">Chaperone</keyword>
<keyword evidence="4" id="KW-0963">Cytoplasm</keyword>
<dbReference type="Proteomes" id="UP000256379">
    <property type="component" value="Unassembled WGS sequence"/>
</dbReference>
<evidence type="ECO:0000256" key="10">
    <source>
        <dbReference type="RuleBase" id="RU003915"/>
    </source>
</evidence>
<comment type="similarity">
    <text evidence="3 10">Belongs to the FKBP-type PPIase family.</text>
</comment>
<dbReference type="InterPro" id="IPR001179">
    <property type="entry name" value="PPIase_FKBP_dom"/>
</dbReference>
<accession>A0A3D8INX8</accession>
<reference evidence="12 13" key="1">
    <citation type="submission" date="2018-04" db="EMBL/GenBank/DDBJ databases">
        <title>Novel Campyloabacter and Helicobacter Species and Strains.</title>
        <authorList>
            <person name="Mannion A.J."/>
            <person name="Shen Z."/>
            <person name="Fox J.G."/>
        </authorList>
    </citation>
    <scope>NUCLEOTIDE SEQUENCE [LARGE SCALE GENOMIC DNA]</scope>
    <source>
        <strain evidence="12 13">MIT 17-337</strain>
    </source>
</reference>
<dbReference type="RefSeq" id="WP_115542486.1">
    <property type="nucleotide sequence ID" value="NZ_NXLQ01000003.1"/>
</dbReference>
<protein>
    <recommendedName>
        <fullName evidence="10">Peptidyl-prolyl cis-trans isomerase</fullName>
        <ecNumber evidence="10">5.2.1.8</ecNumber>
    </recommendedName>
</protein>
<evidence type="ECO:0000256" key="1">
    <source>
        <dbReference type="ARBA" id="ARBA00000971"/>
    </source>
</evidence>
<dbReference type="EC" id="5.2.1.8" evidence="10"/>
<dbReference type="GO" id="GO:0003755">
    <property type="term" value="F:peptidyl-prolyl cis-trans isomerase activity"/>
    <property type="evidence" value="ECO:0007669"/>
    <property type="project" value="UniProtKB-UniRule"/>
</dbReference>
<comment type="subcellular location">
    <subcellularLocation>
        <location evidence="2">Cytoplasm</location>
    </subcellularLocation>
</comment>
<evidence type="ECO:0000256" key="8">
    <source>
        <dbReference type="ARBA" id="ARBA00037071"/>
    </source>
</evidence>
<dbReference type="PANTHER" id="PTHR47861:SF3">
    <property type="entry name" value="FKBP-TYPE PEPTIDYL-PROLYL CIS-TRANS ISOMERASE SLYD"/>
    <property type="match status" value="1"/>
</dbReference>
<evidence type="ECO:0000256" key="7">
    <source>
        <dbReference type="ARBA" id="ARBA00023235"/>
    </source>
</evidence>
<gene>
    <name evidence="12" type="ORF">CQA53_02705</name>
</gene>
<dbReference type="EMBL" id="NXLQ01000003">
    <property type="protein sequence ID" value="RDU66700.1"/>
    <property type="molecule type" value="Genomic_DNA"/>
</dbReference>
<dbReference type="PROSITE" id="PS50059">
    <property type="entry name" value="FKBP_PPIASE"/>
    <property type="match status" value="1"/>
</dbReference>
<dbReference type="PANTHER" id="PTHR47861">
    <property type="entry name" value="FKBP-TYPE PEPTIDYL-PROLYL CIS-TRANS ISOMERASE SLYD"/>
    <property type="match status" value="1"/>
</dbReference>
<proteinExistence type="inferred from homology"/>
<evidence type="ECO:0000313" key="12">
    <source>
        <dbReference type="EMBL" id="RDU66700.1"/>
    </source>
</evidence>
<keyword evidence="5 9" id="KW-0697">Rotamase</keyword>
<dbReference type="GO" id="GO:0005737">
    <property type="term" value="C:cytoplasm"/>
    <property type="evidence" value="ECO:0007669"/>
    <property type="project" value="UniProtKB-SubCell"/>
</dbReference>
<sequence>MIENNNVVSIKYEVIDALTKELIDKSKDNQPLEFITGCSQVIEGLEQQIQKASIGDSLSFSVSPEQGYGIRNPELMQEVDRSHFSHIELEKGMTVFGESENGMPVQVIVADFNDTSVLIDYNHPLAGKTLDFKVEVLDAREATPDELVAGLRGGCGSGCGCGSNKDSNHESGGCCGGHGGGGCGCGH</sequence>
<evidence type="ECO:0000256" key="3">
    <source>
        <dbReference type="ARBA" id="ARBA00006577"/>
    </source>
</evidence>
<feature type="domain" description="PPIase FKBP-type" evidence="11">
    <location>
        <begin position="5"/>
        <end position="69"/>
    </location>
</feature>